<proteinExistence type="predicted"/>
<gene>
    <name evidence="1" type="ORF">RGQ30_20270</name>
</gene>
<dbReference type="EMBL" id="AP028947">
    <property type="protein sequence ID" value="BET26526.1"/>
    <property type="molecule type" value="Genomic_DNA"/>
</dbReference>
<organism evidence="1 2">
    <name type="scientific">Limnobacter thiooxidans</name>
    <dbReference type="NCBI Taxonomy" id="131080"/>
    <lineage>
        <taxon>Bacteria</taxon>
        <taxon>Pseudomonadati</taxon>
        <taxon>Pseudomonadota</taxon>
        <taxon>Betaproteobacteria</taxon>
        <taxon>Burkholderiales</taxon>
        <taxon>Burkholderiaceae</taxon>
        <taxon>Limnobacter</taxon>
    </lineage>
</organism>
<name>A0AA86JGA5_9BURK</name>
<reference evidence="1 2" key="1">
    <citation type="submission" date="2023-10" db="EMBL/GenBank/DDBJ databases">
        <title>Complete Genome Sequence of Limnobacter thiooxidans CS-K2T, Isolated from freshwater lake sediments in Bavaria, Germany.</title>
        <authorList>
            <person name="Naruki M."/>
            <person name="Watanabe A."/>
            <person name="Warashina T."/>
            <person name="Morita T."/>
            <person name="Arakawa K."/>
        </authorList>
    </citation>
    <scope>NUCLEOTIDE SEQUENCE [LARGE SCALE GENOMIC DNA]</scope>
    <source>
        <strain evidence="1 2">CS-K2</strain>
    </source>
</reference>
<accession>A0AA86JGA5</accession>
<dbReference type="Proteomes" id="UP001329151">
    <property type="component" value="Chromosome"/>
</dbReference>
<sequence length="270" mass="30484">MNAGMDEIAIAAEHFLSQLATATQGQARSLSPTELEWAKQSGVLCPQHIQVVELAEIPKPTHGVLGLILENSGLLNSTTAGLTFGNLVFIRASSYSERLLRHEFRHVYQWNTFHSPRAYLKEYMEQVSICGYINAPFERDARNFEKSRSIQVTDSWLAGAGCAMHTGFFIEMRPVSEELDWPCVGQLPLAFAYLGSVLVDVKSRIAHTACVRPIEFHQDIKNTVLEKSEIRIPVSNFEFRLAAVLNGHSNYKYGVQYLHLPVWRRFQSTD</sequence>
<evidence type="ECO:0000313" key="2">
    <source>
        <dbReference type="Proteomes" id="UP001329151"/>
    </source>
</evidence>
<evidence type="ECO:0000313" key="1">
    <source>
        <dbReference type="EMBL" id="BET26526.1"/>
    </source>
</evidence>
<dbReference type="AlphaFoldDB" id="A0AA86JGA5"/>
<keyword evidence="2" id="KW-1185">Reference proteome</keyword>
<protein>
    <recommendedName>
        <fullName evidence="3">DUF4157 domain-containing protein</fullName>
    </recommendedName>
</protein>
<dbReference type="KEGG" id="lto:RGQ30_20270"/>
<evidence type="ECO:0008006" key="3">
    <source>
        <dbReference type="Google" id="ProtNLM"/>
    </source>
</evidence>